<evidence type="ECO:0000313" key="3">
    <source>
        <dbReference type="Proteomes" id="UP000295388"/>
    </source>
</evidence>
<dbReference type="SUPFAM" id="SSF51197">
    <property type="entry name" value="Clavaminate synthase-like"/>
    <property type="match status" value="1"/>
</dbReference>
<dbReference type="InterPro" id="IPR008775">
    <property type="entry name" value="Phytyl_CoA_dOase-like"/>
</dbReference>
<proteinExistence type="predicted"/>
<dbReference type="Proteomes" id="UP000295388">
    <property type="component" value="Unassembled WGS sequence"/>
</dbReference>
<gene>
    <name evidence="2" type="ORF">EV643_10856</name>
</gene>
<dbReference type="Pfam" id="PF05721">
    <property type="entry name" value="PhyH"/>
    <property type="match status" value="1"/>
</dbReference>
<keyword evidence="2" id="KW-0560">Oxidoreductase</keyword>
<keyword evidence="3" id="KW-1185">Reference proteome</keyword>
<comment type="caution">
    <text evidence="2">The sequence shown here is derived from an EMBL/GenBank/DDBJ whole genome shotgun (WGS) entry which is preliminary data.</text>
</comment>
<name>A0A4R6KEV7_9ACTN</name>
<dbReference type="EMBL" id="SNWQ01000008">
    <property type="protein sequence ID" value="TDO47750.1"/>
    <property type="molecule type" value="Genomic_DNA"/>
</dbReference>
<reference evidence="2 3" key="1">
    <citation type="submission" date="2019-03" db="EMBL/GenBank/DDBJ databases">
        <title>Genomic Encyclopedia of Type Strains, Phase III (KMG-III): the genomes of soil and plant-associated and newly described type strains.</title>
        <authorList>
            <person name="Whitman W."/>
        </authorList>
    </citation>
    <scope>NUCLEOTIDE SEQUENCE [LARGE SCALE GENOMIC DNA]</scope>
    <source>
        <strain evidence="2 3">VKM Ac-2527</strain>
    </source>
</reference>
<dbReference type="RefSeq" id="WP_133801198.1">
    <property type="nucleotide sequence ID" value="NZ_SNWQ01000008.1"/>
</dbReference>
<dbReference type="GO" id="GO:0016706">
    <property type="term" value="F:2-oxoglutarate-dependent dioxygenase activity"/>
    <property type="evidence" value="ECO:0007669"/>
    <property type="project" value="UniProtKB-ARBA"/>
</dbReference>
<dbReference type="AlphaFoldDB" id="A0A4R6KEV7"/>
<evidence type="ECO:0000313" key="2">
    <source>
        <dbReference type="EMBL" id="TDO47750.1"/>
    </source>
</evidence>
<dbReference type="OrthoDB" id="9814777at2"/>
<protein>
    <submittedName>
        <fullName evidence="2">Phytanoyl-CoA dioxygenase PhyH</fullName>
    </submittedName>
</protein>
<keyword evidence="2" id="KW-0223">Dioxygenase</keyword>
<organism evidence="2 3">
    <name type="scientific">Kribbella caucasensis</name>
    <dbReference type="NCBI Taxonomy" id="2512215"/>
    <lineage>
        <taxon>Bacteria</taxon>
        <taxon>Bacillati</taxon>
        <taxon>Actinomycetota</taxon>
        <taxon>Actinomycetes</taxon>
        <taxon>Propionibacteriales</taxon>
        <taxon>Kribbellaceae</taxon>
        <taxon>Kribbella</taxon>
    </lineage>
</organism>
<sequence length="340" mass="37170">MDTNQHHAAPPSPAPDSRPDVHPPDGGPGAPGFVSSTVGLLPGPDDIAFYRANGYWISPVILPAEVLDAAERGMERLYAGDHDHTLPDIPGTRGWQPSDGDVLRKNDYASLRVDELADLVRHPAIGATAAALSGADGIRLWHDQLLYKPVDRVGGAARVGWHTDRQYWQSCTSDEMLTAWVGFHDVDEVNGAVSFLPGSHRWDVSGLDFFSQDLESLNASIAAQGYDPTPVTPRMRRGQISFHHCRTVHGSSANRSTAPRRSIAIHLQPADNRWRPGADHTNNLLARIDPSIGGPDYTDPTIQPLLWPRGSRANETQVSLVVGLVFETPNWFLSLQTFNL</sequence>
<dbReference type="PANTHER" id="PTHR20883">
    <property type="entry name" value="PHYTANOYL-COA DIOXYGENASE DOMAIN CONTAINING 1"/>
    <property type="match status" value="1"/>
</dbReference>
<dbReference type="PANTHER" id="PTHR20883:SF48">
    <property type="entry name" value="ECTOINE DIOXYGENASE"/>
    <property type="match status" value="1"/>
</dbReference>
<evidence type="ECO:0000256" key="1">
    <source>
        <dbReference type="SAM" id="MobiDB-lite"/>
    </source>
</evidence>
<dbReference type="Gene3D" id="2.60.120.620">
    <property type="entry name" value="q2cbj1_9rhob like domain"/>
    <property type="match status" value="1"/>
</dbReference>
<dbReference type="GO" id="GO:0005506">
    <property type="term" value="F:iron ion binding"/>
    <property type="evidence" value="ECO:0007669"/>
    <property type="project" value="UniProtKB-ARBA"/>
</dbReference>
<feature type="region of interest" description="Disordered" evidence="1">
    <location>
        <begin position="1"/>
        <end position="35"/>
    </location>
</feature>
<accession>A0A4R6KEV7</accession>